<dbReference type="AlphaFoldDB" id="A0A2K2DGV4"/>
<keyword evidence="1" id="KW-1133">Transmembrane helix</keyword>
<evidence type="ECO:0000313" key="4">
    <source>
        <dbReference type="Proteomes" id="UP000008810"/>
    </source>
</evidence>
<keyword evidence="1" id="KW-0812">Transmembrane</keyword>
<name>A0A2K2DGV4_BRADI</name>
<reference evidence="2 3" key="1">
    <citation type="journal article" date="2010" name="Nature">
        <title>Genome sequencing and analysis of the model grass Brachypodium distachyon.</title>
        <authorList>
            <consortium name="International Brachypodium Initiative"/>
        </authorList>
    </citation>
    <scope>NUCLEOTIDE SEQUENCE [LARGE SCALE GENOMIC DNA]</scope>
    <source>
        <strain evidence="2 3">Bd21</strain>
    </source>
</reference>
<reference evidence="3" key="3">
    <citation type="submission" date="2018-08" db="UniProtKB">
        <authorList>
            <consortium name="EnsemblPlants"/>
        </authorList>
    </citation>
    <scope>IDENTIFICATION</scope>
    <source>
        <strain evidence="3">cv. Bd21</strain>
    </source>
</reference>
<dbReference type="EMBL" id="CM000881">
    <property type="protein sequence ID" value="PNT73511.1"/>
    <property type="molecule type" value="Genomic_DNA"/>
</dbReference>
<gene>
    <name evidence="2" type="ORF">BRADI_2g59332v3</name>
</gene>
<evidence type="ECO:0000256" key="1">
    <source>
        <dbReference type="SAM" id="Phobius"/>
    </source>
</evidence>
<dbReference type="InParanoid" id="A0A2K2DGV4"/>
<protein>
    <submittedName>
        <fullName evidence="2 3">Uncharacterized protein</fullName>
    </submittedName>
</protein>
<dbReference type="Proteomes" id="UP000008810">
    <property type="component" value="Chromosome 2"/>
</dbReference>
<keyword evidence="1" id="KW-0472">Membrane</keyword>
<sequence>MDSWSKTWPRTMPDIIQAILLEFILAILWMLWKSRNNLLFNYKEQNPLQVIHGANAILQTKDKNNQVETTQDLDQSALQIYYSVVLFESERIKQGPKKNLCMLD</sequence>
<evidence type="ECO:0000313" key="3">
    <source>
        <dbReference type="EnsemblPlants" id="PNT73511"/>
    </source>
</evidence>
<dbReference type="Gramene" id="PNT73511">
    <property type="protein sequence ID" value="PNT73511"/>
    <property type="gene ID" value="BRADI_2g59332v3"/>
</dbReference>
<reference evidence="2" key="2">
    <citation type="submission" date="2017-06" db="EMBL/GenBank/DDBJ databases">
        <title>WGS assembly of Brachypodium distachyon.</title>
        <authorList>
            <consortium name="The International Brachypodium Initiative"/>
            <person name="Lucas S."/>
            <person name="Harmon-Smith M."/>
            <person name="Lail K."/>
            <person name="Tice H."/>
            <person name="Grimwood J."/>
            <person name="Bruce D."/>
            <person name="Barry K."/>
            <person name="Shu S."/>
            <person name="Lindquist E."/>
            <person name="Wang M."/>
            <person name="Pitluck S."/>
            <person name="Vogel J.P."/>
            <person name="Garvin D.F."/>
            <person name="Mockler T.C."/>
            <person name="Schmutz J."/>
            <person name="Rokhsar D."/>
            <person name="Bevan M.W."/>
        </authorList>
    </citation>
    <scope>NUCLEOTIDE SEQUENCE</scope>
    <source>
        <strain evidence="2">Bd21</strain>
    </source>
</reference>
<accession>A0A2K2DGV4</accession>
<dbReference type="EnsemblPlants" id="PNT73511">
    <property type="protein sequence ID" value="PNT73511"/>
    <property type="gene ID" value="BRADI_2g59332v3"/>
</dbReference>
<proteinExistence type="predicted"/>
<keyword evidence="4" id="KW-1185">Reference proteome</keyword>
<evidence type="ECO:0000313" key="2">
    <source>
        <dbReference type="EMBL" id="PNT73511.1"/>
    </source>
</evidence>
<dbReference type="OrthoDB" id="1113780at2759"/>
<feature type="transmembrane region" description="Helical" evidence="1">
    <location>
        <begin position="15"/>
        <end position="32"/>
    </location>
</feature>
<organism evidence="2">
    <name type="scientific">Brachypodium distachyon</name>
    <name type="common">Purple false brome</name>
    <name type="synonym">Trachynia distachya</name>
    <dbReference type="NCBI Taxonomy" id="15368"/>
    <lineage>
        <taxon>Eukaryota</taxon>
        <taxon>Viridiplantae</taxon>
        <taxon>Streptophyta</taxon>
        <taxon>Embryophyta</taxon>
        <taxon>Tracheophyta</taxon>
        <taxon>Spermatophyta</taxon>
        <taxon>Magnoliopsida</taxon>
        <taxon>Liliopsida</taxon>
        <taxon>Poales</taxon>
        <taxon>Poaceae</taxon>
        <taxon>BOP clade</taxon>
        <taxon>Pooideae</taxon>
        <taxon>Stipodae</taxon>
        <taxon>Brachypodieae</taxon>
        <taxon>Brachypodium</taxon>
    </lineage>
</organism>